<name>A0A843V2P7_COLES</name>
<organism evidence="2 3">
    <name type="scientific">Colocasia esculenta</name>
    <name type="common">Wild taro</name>
    <name type="synonym">Arum esculentum</name>
    <dbReference type="NCBI Taxonomy" id="4460"/>
    <lineage>
        <taxon>Eukaryota</taxon>
        <taxon>Viridiplantae</taxon>
        <taxon>Streptophyta</taxon>
        <taxon>Embryophyta</taxon>
        <taxon>Tracheophyta</taxon>
        <taxon>Spermatophyta</taxon>
        <taxon>Magnoliopsida</taxon>
        <taxon>Liliopsida</taxon>
        <taxon>Araceae</taxon>
        <taxon>Aroideae</taxon>
        <taxon>Colocasieae</taxon>
        <taxon>Colocasia</taxon>
    </lineage>
</organism>
<evidence type="ECO:0000313" key="3">
    <source>
        <dbReference type="Proteomes" id="UP000652761"/>
    </source>
</evidence>
<sequence length="208" mass="22084">MSMAVSFSDAACRRRLRTGAAAARCCRRHPGGGGVFPAMGCSVGWKRRTVCNGSRARCMKTWDPTTNKRVRGTISSPTSVGRVRNQRKLETCSPKDGIPCLEFDEGHLLGSSKGVSTEHIHVWFQKGMQEQQSGGGAEDEQPDDAGLPTTGGAGRRGSCPCLAAPDPSRRSSTRFAGAGKRIQTPTSGFWPSTAGANASAWPLSSNEE</sequence>
<dbReference type="EMBL" id="NMUH01001147">
    <property type="protein sequence ID" value="MQL89416.1"/>
    <property type="molecule type" value="Genomic_DNA"/>
</dbReference>
<evidence type="ECO:0000313" key="2">
    <source>
        <dbReference type="EMBL" id="MQL89416.1"/>
    </source>
</evidence>
<reference evidence="2" key="1">
    <citation type="submission" date="2017-07" db="EMBL/GenBank/DDBJ databases">
        <title>Taro Niue Genome Assembly and Annotation.</title>
        <authorList>
            <person name="Atibalentja N."/>
            <person name="Keating K."/>
            <person name="Fields C.J."/>
        </authorList>
    </citation>
    <scope>NUCLEOTIDE SEQUENCE</scope>
    <source>
        <strain evidence="2">Niue_2</strain>
        <tissue evidence="2">Leaf</tissue>
    </source>
</reference>
<accession>A0A843V2P7</accession>
<proteinExistence type="predicted"/>
<feature type="region of interest" description="Disordered" evidence="1">
    <location>
        <begin position="128"/>
        <end position="208"/>
    </location>
</feature>
<protein>
    <submittedName>
        <fullName evidence="2">Uncharacterized protein</fullName>
    </submittedName>
</protein>
<comment type="caution">
    <text evidence="2">The sequence shown here is derived from an EMBL/GenBank/DDBJ whole genome shotgun (WGS) entry which is preliminary data.</text>
</comment>
<dbReference type="AlphaFoldDB" id="A0A843V2P7"/>
<dbReference type="Proteomes" id="UP000652761">
    <property type="component" value="Unassembled WGS sequence"/>
</dbReference>
<keyword evidence="3" id="KW-1185">Reference proteome</keyword>
<gene>
    <name evidence="2" type="ORF">Taro_021987</name>
</gene>
<evidence type="ECO:0000256" key="1">
    <source>
        <dbReference type="SAM" id="MobiDB-lite"/>
    </source>
</evidence>
<feature type="compositionally biased region" description="Polar residues" evidence="1">
    <location>
        <begin position="183"/>
        <end position="208"/>
    </location>
</feature>